<feature type="domain" description="Methyltransferase type 11" evidence="1">
    <location>
        <begin position="51"/>
        <end position="144"/>
    </location>
</feature>
<reference evidence="2 3" key="1">
    <citation type="journal article" date="2015" name="Nature">
        <title>rRNA introns, odd ribosomes, and small enigmatic genomes across a large radiation of phyla.</title>
        <authorList>
            <person name="Brown C.T."/>
            <person name="Hug L.A."/>
            <person name="Thomas B.C."/>
            <person name="Sharon I."/>
            <person name="Castelle C.J."/>
            <person name="Singh A."/>
            <person name="Wilkins M.J."/>
            <person name="Williams K.H."/>
            <person name="Banfield J.F."/>
        </authorList>
    </citation>
    <scope>NUCLEOTIDE SEQUENCE [LARGE SCALE GENOMIC DNA]</scope>
</reference>
<dbReference type="Pfam" id="PF08241">
    <property type="entry name" value="Methyltransf_11"/>
    <property type="match status" value="1"/>
</dbReference>
<organism evidence="2 3">
    <name type="scientific">Candidatus Woesebacteria bacterium GW2011_GWA1_45_8</name>
    <dbReference type="NCBI Taxonomy" id="1618559"/>
    <lineage>
        <taxon>Bacteria</taxon>
        <taxon>Candidatus Woeseibacteriota</taxon>
    </lineage>
</organism>
<evidence type="ECO:0000259" key="1">
    <source>
        <dbReference type="Pfam" id="PF08241"/>
    </source>
</evidence>
<dbReference type="InterPro" id="IPR013216">
    <property type="entry name" value="Methyltransf_11"/>
</dbReference>
<sequence>MKPFRKKNTSWSKVGKWYSKLVGQKGQYFHQSLLIPGFLRLADLKPGSSLLDLGCGEGVLARHLPKNVSYLGIDTAKNLVSYAQAKDYSLKRKFQVFDSTKPFNLTDKNFSHAVFMLSLQNMENVETAIFNAAKHLKENGILILILNHPCFRIPRQSGWGIFDKNKLQYRYINRYLSPLKIPINMHPGGKNQKFTWTFHHPLSFYSLILNKAGFDIEIIEEWTSDKESVGKAAKMENRGRAEIPLFMAIKAVKIKLST</sequence>
<gene>
    <name evidence="2" type="ORF">UX19_C0003G0002</name>
</gene>
<dbReference type="AlphaFoldDB" id="A0A0G1MVQ2"/>
<dbReference type="GO" id="GO:0008757">
    <property type="term" value="F:S-adenosylmethionine-dependent methyltransferase activity"/>
    <property type="evidence" value="ECO:0007669"/>
    <property type="project" value="InterPro"/>
</dbReference>
<name>A0A0G1MVQ2_9BACT</name>
<dbReference type="Gene3D" id="3.40.50.150">
    <property type="entry name" value="Vaccinia Virus protein VP39"/>
    <property type="match status" value="1"/>
</dbReference>
<accession>A0A0G1MVQ2</accession>
<dbReference type="PANTHER" id="PTHR43861">
    <property type="entry name" value="TRANS-ACONITATE 2-METHYLTRANSFERASE-RELATED"/>
    <property type="match status" value="1"/>
</dbReference>
<evidence type="ECO:0000313" key="3">
    <source>
        <dbReference type="Proteomes" id="UP000034653"/>
    </source>
</evidence>
<dbReference type="PANTHER" id="PTHR43861:SF1">
    <property type="entry name" value="TRANS-ACONITATE 2-METHYLTRANSFERASE"/>
    <property type="match status" value="1"/>
</dbReference>
<proteinExistence type="predicted"/>
<dbReference type="EMBL" id="LCLG01000003">
    <property type="protein sequence ID" value="KKU12247.1"/>
    <property type="molecule type" value="Genomic_DNA"/>
</dbReference>
<dbReference type="Proteomes" id="UP000034653">
    <property type="component" value="Unassembled WGS sequence"/>
</dbReference>
<dbReference type="SUPFAM" id="SSF53335">
    <property type="entry name" value="S-adenosyl-L-methionine-dependent methyltransferases"/>
    <property type="match status" value="1"/>
</dbReference>
<evidence type="ECO:0000313" key="2">
    <source>
        <dbReference type="EMBL" id="KKU12247.1"/>
    </source>
</evidence>
<protein>
    <recommendedName>
        <fullName evidence="1">Methyltransferase type 11 domain-containing protein</fullName>
    </recommendedName>
</protein>
<dbReference type="InterPro" id="IPR029063">
    <property type="entry name" value="SAM-dependent_MTases_sf"/>
</dbReference>
<dbReference type="CDD" id="cd02440">
    <property type="entry name" value="AdoMet_MTases"/>
    <property type="match status" value="1"/>
</dbReference>
<comment type="caution">
    <text evidence="2">The sequence shown here is derived from an EMBL/GenBank/DDBJ whole genome shotgun (WGS) entry which is preliminary data.</text>
</comment>
<dbReference type="PATRIC" id="fig|1618559.3.peg.116"/>